<name>A0ABN8QYJ4_9CNID</name>
<reference evidence="2 3" key="1">
    <citation type="submission" date="2022-05" db="EMBL/GenBank/DDBJ databases">
        <authorList>
            <consortium name="Genoscope - CEA"/>
            <person name="William W."/>
        </authorList>
    </citation>
    <scope>NUCLEOTIDE SEQUENCE [LARGE SCALE GENOMIC DNA]</scope>
</reference>
<comment type="caution">
    <text evidence="2">The sequence shown here is derived from an EMBL/GenBank/DDBJ whole genome shotgun (WGS) entry which is preliminary data.</text>
</comment>
<dbReference type="Proteomes" id="UP001159405">
    <property type="component" value="Unassembled WGS sequence"/>
</dbReference>
<evidence type="ECO:0000313" key="3">
    <source>
        <dbReference type="Proteomes" id="UP001159405"/>
    </source>
</evidence>
<evidence type="ECO:0000313" key="2">
    <source>
        <dbReference type="EMBL" id="CAH3172112.1"/>
    </source>
</evidence>
<organism evidence="2 3">
    <name type="scientific">Porites lobata</name>
    <dbReference type="NCBI Taxonomy" id="104759"/>
    <lineage>
        <taxon>Eukaryota</taxon>
        <taxon>Metazoa</taxon>
        <taxon>Cnidaria</taxon>
        <taxon>Anthozoa</taxon>
        <taxon>Hexacorallia</taxon>
        <taxon>Scleractinia</taxon>
        <taxon>Fungiina</taxon>
        <taxon>Poritidae</taxon>
        <taxon>Porites</taxon>
    </lineage>
</organism>
<feature type="region of interest" description="Disordered" evidence="1">
    <location>
        <begin position="1"/>
        <end position="30"/>
    </location>
</feature>
<dbReference type="InterPro" id="IPR004244">
    <property type="entry name" value="Transposase_22"/>
</dbReference>
<evidence type="ECO:0000256" key="1">
    <source>
        <dbReference type="SAM" id="MobiDB-lite"/>
    </source>
</evidence>
<gene>
    <name evidence="2" type="ORF">PLOB_00012768</name>
</gene>
<keyword evidence="3" id="KW-1185">Reference proteome</keyword>
<dbReference type="Gene3D" id="3.30.70.1820">
    <property type="entry name" value="L1 transposable element, RRM domain"/>
    <property type="match status" value="1"/>
</dbReference>
<feature type="compositionally biased region" description="Polar residues" evidence="1">
    <location>
        <begin position="1"/>
        <end position="10"/>
    </location>
</feature>
<dbReference type="EMBL" id="CALNXK010000170">
    <property type="protein sequence ID" value="CAH3172112.1"/>
    <property type="molecule type" value="Genomic_DNA"/>
</dbReference>
<protein>
    <submittedName>
        <fullName evidence="2">Uncharacterized protein</fullName>
    </submittedName>
</protein>
<proteinExistence type="predicted"/>
<accession>A0ABN8QYJ4</accession>
<feature type="compositionally biased region" description="Polar residues" evidence="1">
    <location>
        <begin position="18"/>
        <end position="30"/>
    </location>
</feature>
<dbReference type="PANTHER" id="PTHR11505">
    <property type="entry name" value="L1 TRANSPOSABLE ELEMENT-RELATED"/>
    <property type="match status" value="1"/>
</dbReference>
<sequence>MQESLGSSQTEIKEMQGLQDNIAEQQKTTEASLQRVQCELAQLQRRHIKSECHSRRGNLKFYGIKEREHESNEETEDFLRNFLRTDLKIPKEDEESIQFDRVHRVSARRVSSGTPNSKPRPIIVKLSSFHDKEFIKSFVKNLTKGRNLGISDDFPKEVEEMRKKLYPQEKRTAFFKVERLIIDGSLYRGPETIAFPLYGHLMDV</sequence>